<dbReference type="GO" id="GO:0005829">
    <property type="term" value="C:cytosol"/>
    <property type="evidence" value="ECO:0007669"/>
    <property type="project" value="GOC"/>
</dbReference>
<dbReference type="GO" id="GO:0016020">
    <property type="term" value="C:membrane"/>
    <property type="evidence" value="ECO:0007669"/>
    <property type="project" value="UniProtKB-SubCell"/>
</dbReference>
<feature type="domain" description="Sortilin C-terminal" evidence="8">
    <location>
        <begin position="67"/>
        <end position="232"/>
    </location>
</feature>
<feature type="domain" description="Sortilin N-terminal" evidence="9">
    <location>
        <begin position="1"/>
        <end position="65"/>
    </location>
</feature>
<evidence type="ECO:0000313" key="10">
    <source>
        <dbReference type="EMBL" id="CCM05585.1"/>
    </source>
</evidence>
<evidence type="ECO:0000313" key="11">
    <source>
        <dbReference type="Proteomes" id="UP000006352"/>
    </source>
</evidence>
<dbReference type="InParanoid" id="J4GVN1"/>
<dbReference type="GO" id="GO:0006895">
    <property type="term" value="P:Golgi to endosome transport"/>
    <property type="evidence" value="ECO:0007669"/>
    <property type="project" value="TreeGrafter"/>
</dbReference>
<dbReference type="PANTHER" id="PTHR12106">
    <property type="entry name" value="SORTILIN RELATED"/>
    <property type="match status" value="1"/>
</dbReference>
<dbReference type="HOGENOM" id="CLU_797034_0_0_1"/>
<evidence type="ECO:0000256" key="7">
    <source>
        <dbReference type="SAM" id="Phobius"/>
    </source>
</evidence>
<proteinExistence type="predicted"/>
<keyword evidence="11" id="KW-1185">Reference proteome</keyword>
<evidence type="ECO:0000256" key="1">
    <source>
        <dbReference type="ARBA" id="ARBA00004370"/>
    </source>
</evidence>
<reference evidence="10 11" key="1">
    <citation type="journal article" date="2012" name="Appl. Environ. Microbiol.">
        <title>Short-read sequencing for genomic analysis of the brown rot fungus Fibroporia radiculosa.</title>
        <authorList>
            <person name="Tang J.D."/>
            <person name="Perkins A.D."/>
            <person name="Sonstegard T.S."/>
            <person name="Schroeder S.G."/>
            <person name="Burgess S.C."/>
            <person name="Diehl S.V."/>
        </authorList>
    </citation>
    <scope>NUCLEOTIDE SEQUENCE [LARGE SCALE GENOMIC DNA]</scope>
    <source>
        <strain evidence="10 11">TFFH 294</strain>
    </source>
</reference>
<name>J4GVN1_9APHY</name>
<dbReference type="InterPro" id="IPR050310">
    <property type="entry name" value="VPS10-sortilin"/>
</dbReference>
<evidence type="ECO:0000259" key="9">
    <source>
        <dbReference type="Pfam" id="PF15902"/>
    </source>
</evidence>
<evidence type="ECO:0000256" key="3">
    <source>
        <dbReference type="ARBA" id="ARBA00022737"/>
    </source>
</evidence>
<dbReference type="Gene3D" id="2.10.70.80">
    <property type="match status" value="1"/>
</dbReference>
<dbReference type="Gene3D" id="3.30.60.270">
    <property type="match status" value="1"/>
</dbReference>
<evidence type="ECO:0008006" key="12">
    <source>
        <dbReference type="Google" id="ProtNLM"/>
    </source>
</evidence>
<sequence>MSRDGGFTWEEVQKDAHLWEFGDSGSILIMANDEEPTDHILFSTDEGRNWREYIFGDEKMRVKEIVTVPSDTSRRFILMGYYPRSPVVHAAVHIDFSSLITKKCILDLNHPEDDDFELWSPNELRNELCLFGRQVLYHRRKRDANCVVGKLLESKENFVKNCACEDVDFECEYNYKRNASGECVPVPGTQPLASDDTCITGDYWYERTAYRKIHHSSCEGGIRLDRGLEHPCPGYKNHGAFFWFIFLVIPFAFAGLVGWYYYRKNGFARGTIRLPGGDAGRNYNYYSDSSLSATIVSIPWYLMGLASMVWEAVSSRLGSATGGMRGRNGYRTVPVDEDAQILRFEDDD</sequence>
<dbReference type="RefSeq" id="XP_012184868.1">
    <property type="nucleotide sequence ID" value="XM_012329478.1"/>
</dbReference>
<dbReference type="OrthoDB" id="443634at2759"/>
<keyword evidence="5 7" id="KW-0472">Membrane</keyword>
<comment type="subcellular location">
    <subcellularLocation>
        <location evidence="1">Membrane</location>
    </subcellularLocation>
</comment>
<dbReference type="Pfam" id="PF15901">
    <property type="entry name" value="Sortilin_C"/>
    <property type="match status" value="1"/>
</dbReference>
<dbReference type="InterPro" id="IPR031777">
    <property type="entry name" value="Sortilin_C"/>
</dbReference>
<keyword evidence="6" id="KW-0325">Glycoprotein</keyword>
<dbReference type="EMBL" id="HE797196">
    <property type="protein sequence ID" value="CCM05585.1"/>
    <property type="molecule type" value="Genomic_DNA"/>
</dbReference>
<protein>
    <recommendedName>
        <fullName evidence="12">VPS10 domain-containing protein</fullName>
    </recommendedName>
</protein>
<dbReference type="InterPro" id="IPR031778">
    <property type="entry name" value="Sortilin_N"/>
</dbReference>
<evidence type="ECO:0000256" key="6">
    <source>
        <dbReference type="ARBA" id="ARBA00023180"/>
    </source>
</evidence>
<dbReference type="SUPFAM" id="SSF110296">
    <property type="entry name" value="Oligoxyloglucan reducing end-specific cellobiohydrolase"/>
    <property type="match status" value="1"/>
</dbReference>
<evidence type="ECO:0000256" key="5">
    <source>
        <dbReference type="ARBA" id="ARBA00023136"/>
    </source>
</evidence>
<evidence type="ECO:0000256" key="2">
    <source>
        <dbReference type="ARBA" id="ARBA00022692"/>
    </source>
</evidence>
<dbReference type="GeneID" id="24100496"/>
<feature type="transmembrane region" description="Helical" evidence="7">
    <location>
        <begin position="283"/>
        <end position="302"/>
    </location>
</feature>
<keyword evidence="2 7" id="KW-0812">Transmembrane</keyword>
<dbReference type="FunFam" id="3.30.60.270:FF:000005">
    <property type="entry name" value="Sortilin"/>
    <property type="match status" value="1"/>
</dbReference>
<dbReference type="GO" id="GO:0005794">
    <property type="term" value="C:Golgi apparatus"/>
    <property type="evidence" value="ECO:0007669"/>
    <property type="project" value="TreeGrafter"/>
</dbReference>
<dbReference type="AlphaFoldDB" id="J4GVN1"/>
<dbReference type="Pfam" id="PF15902">
    <property type="entry name" value="Sortilin-Vps10"/>
    <property type="match status" value="1"/>
</dbReference>
<feature type="transmembrane region" description="Helical" evidence="7">
    <location>
        <begin position="240"/>
        <end position="262"/>
    </location>
</feature>
<accession>J4GVN1</accession>
<keyword evidence="4 7" id="KW-1133">Transmembrane helix</keyword>
<dbReference type="GO" id="GO:0006623">
    <property type="term" value="P:protein targeting to vacuole"/>
    <property type="evidence" value="ECO:0007669"/>
    <property type="project" value="TreeGrafter"/>
</dbReference>
<dbReference type="Proteomes" id="UP000006352">
    <property type="component" value="Unassembled WGS sequence"/>
</dbReference>
<evidence type="ECO:0000259" key="8">
    <source>
        <dbReference type="Pfam" id="PF15901"/>
    </source>
</evidence>
<keyword evidence="3" id="KW-0677">Repeat</keyword>
<dbReference type="GO" id="GO:0006896">
    <property type="term" value="P:Golgi to vacuole transport"/>
    <property type="evidence" value="ECO:0007669"/>
    <property type="project" value="TreeGrafter"/>
</dbReference>
<dbReference type="PANTHER" id="PTHR12106:SF27">
    <property type="entry name" value="SORTILIN-RELATED RECEPTOR"/>
    <property type="match status" value="1"/>
</dbReference>
<evidence type="ECO:0000256" key="4">
    <source>
        <dbReference type="ARBA" id="ARBA00022989"/>
    </source>
</evidence>
<dbReference type="STRING" id="599839.J4GVN1"/>
<organism evidence="10 11">
    <name type="scientific">Fibroporia radiculosa</name>
    <dbReference type="NCBI Taxonomy" id="599839"/>
    <lineage>
        <taxon>Eukaryota</taxon>
        <taxon>Fungi</taxon>
        <taxon>Dikarya</taxon>
        <taxon>Basidiomycota</taxon>
        <taxon>Agaricomycotina</taxon>
        <taxon>Agaricomycetes</taxon>
        <taxon>Polyporales</taxon>
        <taxon>Fibroporiaceae</taxon>
        <taxon>Fibroporia</taxon>
    </lineage>
</organism>
<gene>
    <name evidence="10" type="ORF">FIBRA_07813</name>
</gene>